<gene>
    <name evidence="1" type="ORF">SAMN05216415_0441</name>
</gene>
<proteinExistence type="predicted"/>
<dbReference type="AlphaFoldDB" id="A0AAE8HJN1"/>
<name>A0AAE8HJN1_STREI</name>
<dbReference type="Proteomes" id="UP000182107">
    <property type="component" value="Unassembled WGS sequence"/>
</dbReference>
<accession>A0AAE8HJN1</accession>
<reference evidence="1 2" key="1">
    <citation type="submission" date="2016-10" db="EMBL/GenBank/DDBJ databases">
        <authorList>
            <person name="Varghese N."/>
            <person name="Submissions S."/>
        </authorList>
    </citation>
    <scope>NUCLEOTIDE SEQUENCE [LARGE SCALE GENOMIC DNA]</scope>
    <source>
        <strain evidence="1 2">Sb17</strain>
    </source>
</reference>
<evidence type="ECO:0000313" key="2">
    <source>
        <dbReference type="Proteomes" id="UP000182107"/>
    </source>
</evidence>
<sequence>MRTEDFKRKENEDNKAYFTRVAKLIRELKAAGKEKESTEAYTVVYQELCPIIKKVIECESRAYRLDDATMYEYLRRADDVISRTFDRYNDPDHLKEKDKQFGIEVFIKVTTKYCMRDALARTLCIGLDQCKPLLKIRRAREKLCKMYRIDRESVTIDMIFNELEGAVPKDKIIALSKVEKGFVSLDQTRENGEQVDVYEDNYDHIFGNELSEKGKAELDKASAKMSDLDVYILVKEFGLLGKSFRRMEMCDFVITPTFQELLEEDSMIRSKEDPVKTAYNKKAKIMKILAELSGKASESDVQGFLVSYFMKRWEQIEK</sequence>
<dbReference type="RefSeq" id="WP_074601842.1">
    <property type="nucleotide sequence ID" value="NZ_FNMW01000001.1"/>
</dbReference>
<protein>
    <submittedName>
        <fullName evidence="1">Uncharacterized protein</fullName>
    </submittedName>
</protein>
<evidence type="ECO:0000313" key="1">
    <source>
        <dbReference type="EMBL" id="SDW31239.1"/>
    </source>
</evidence>
<comment type="caution">
    <text evidence="1">The sequence shown here is derived from an EMBL/GenBank/DDBJ whole genome shotgun (WGS) entry which is preliminary data.</text>
</comment>
<organism evidence="1 2">
    <name type="scientific">Streptococcus equinus</name>
    <name type="common">Streptococcus bovis</name>
    <dbReference type="NCBI Taxonomy" id="1335"/>
    <lineage>
        <taxon>Bacteria</taxon>
        <taxon>Bacillati</taxon>
        <taxon>Bacillota</taxon>
        <taxon>Bacilli</taxon>
        <taxon>Lactobacillales</taxon>
        <taxon>Streptococcaceae</taxon>
        <taxon>Streptococcus</taxon>
    </lineage>
</organism>
<dbReference type="EMBL" id="FNMW01000001">
    <property type="protein sequence ID" value="SDW31239.1"/>
    <property type="molecule type" value="Genomic_DNA"/>
</dbReference>